<dbReference type="Gene3D" id="1.10.10.10">
    <property type="entry name" value="Winged helix-like DNA-binding domain superfamily/Winged helix DNA-binding domain"/>
    <property type="match status" value="1"/>
</dbReference>
<evidence type="ECO:0000313" key="2">
    <source>
        <dbReference type="EMBL" id="KKM87022.1"/>
    </source>
</evidence>
<feature type="domain" description="ANTAR" evidence="1">
    <location>
        <begin position="143"/>
        <end position="204"/>
    </location>
</feature>
<dbReference type="PROSITE" id="PS50921">
    <property type="entry name" value="ANTAR"/>
    <property type="match status" value="1"/>
</dbReference>
<gene>
    <name evidence="2" type="ORF">LCGC14_1273110</name>
</gene>
<reference evidence="2" key="1">
    <citation type="journal article" date="2015" name="Nature">
        <title>Complex archaea that bridge the gap between prokaryotes and eukaryotes.</title>
        <authorList>
            <person name="Spang A."/>
            <person name="Saw J.H."/>
            <person name="Jorgensen S.L."/>
            <person name="Zaremba-Niedzwiedzka K."/>
            <person name="Martijn J."/>
            <person name="Lind A.E."/>
            <person name="van Eijk R."/>
            <person name="Schleper C."/>
            <person name="Guy L."/>
            <person name="Ettema T.J."/>
        </authorList>
    </citation>
    <scope>NUCLEOTIDE SEQUENCE</scope>
</reference>
<proteinExistence type="predicted"/>
<organism evidence="2">
    <name type="scientific">marine sediment metagenome</name>
    <dbReference type="NCBI Taxonomy" id="412755"/>
    <lineage>
        <taxon>unclassified sequences</taxon>
        <taxon>metagenomes</taxon>
        <taxon>ecological metagenomes</taxon>
    </lineage>
</organism>
<name>A0A0F9P0H6_9ZZZZ</name>
<evidence type="ECO:0000259" key="1">
    <source>
        <dbReference type="PROSITE" id="PS50921"/>
    </source>
</evidence>
<dbReference type="InterPro" id="IPR005561">
    <property type="entry name" value="ANTAR"/>
</dbReference>
<sequence length="238" mass="26736">MDRPTPRLTQPTLLENVDGISITMEITRPPVRVGIFGSEGLALHECANELHQAGYVLNFSSASQDETDNDISIVGMSEFAHAGNITRWKNTPSPFLISGIDSLPHGTAMSEVFNIAVGYIRSAPTLTEILLNLRLGLHWHHERRSHSERISNIETKIENNRIIGMAVGVLMTHYGKSEQYVFDSLKTISRNKQRRISSVANEIIAKHNEDTQTDKPDIRLKSSDLHAWLTDNITMKKR</sequence>
<comment type="caution">
    <text evidence="2">The sequence shown here is derived from an EMBL/GenBank/DDBJ whole genome shotgun (WGS) entry which is preliminary data.</text>
</comment>
<dbReference type="InterPro" id="IPR036388">
    <property type="entry name" value="WH-like_DNA-bd_sf"/>
</dbReference>
<dbReference type="AlphaFoldDB" id="A0A0F9P0H6"/>
<protein>
    <recommendedName>
        <fullName evidence="1">ANTAR domain-containing protein</fullName>
    </recommendedName>
</protein>
<dbReference type="InterPro" id="IPR011006">
    <property type="entry name" value="CheY-like_superfamily"/>
</dbReference>
<dbReference type="GO" id="GO:0003723">
    <property type="term" value="F:RNA binding"/>
    <property type="evidence" value="ECO:0007669"/>
    <property type="project" value="InterPro"/>
</dbReference>
<dbReference type="SUPFAM" id="SSF52172">
    <property type="entry name" value="CheY-like"/>
    <property type="match status" value="1"/>
</dbReference>
<dbReference type="EMBL" id="LAZR01007165">
    <property type="protein sequence ID" value="KKM87022.1"/>
    <property type="molecule type" value="Genomic_DNA"/>
</dbReference>
<accession>A0A0F9P0H6</accession>
<dbReference type="Pfam" id="PF03861">
    <property type="entry name" value="ANTAR"/>
    <property type="match status" value="1"/>
</dbReference>
<dbReference type="SMART" id="SM01012">
    <property type="entry name" value="ANTAR"/>
    <property type="match status" value="1"/>
</dbReference>